<dbReference type="Proteomes" id="UP001066276">
    <property type="component" value="Chromosome 4_1"/>
</dbReference>
<gene>
    <name evidence="2" type="ORF">NDU88_005837</name>
</gene>
<keyword evidence="3" id="KW-1185">Reference proteome</keyword>
<comment type="caution">
    <text evidence="2">The sequence shown here is derived from an EMBL/GenBank/DDBJ whole genome shotgun (WGS) entry which is preliminary data.</text>
</comment>
<proteinExistence type="predicted"/>
<dbReference type="EMBL" id="JANPWB010000007">
    <property type="protein sequence ID" value="KAJ1174013.1"/>
    <property type="molecule type" value="Genomic_DNA"/>
</dbReference>
<sequence>MVGVDGTRLGSGEGDGEESARTKEQAQRGEVRPHGKRCDCGGSGTCAGLGNSSYRNDVRRFNRPQL</sequence>
<feature type="region of interest" description="Disordered" evidence="1">
    <location>
        <begin position="1"/>
        <end position="66"/>
    </location>
</feature>
<reference evidence="2" key="1">
    <citation type="journal article" date="2022" name="bioRxiv">
        <title>Sequencing and chromosome-scale assembly of the giantPleurodeles waltlgenome.</title>
        <authorList>
            <person name="Brown T."/>
            <person name="Elewa A."/>
            <person name="Iarovenko S."/>
            <person name="Subramanian E."/>
            <person name="Araus A.J."/>
            <person name="Petzold A."/>
            <person name="Susuki M."/>
            <person name="Suzuki K.-i.T."/>
            <person name="Hayashi T."/>
            <person name="Toyoda A."/>
            <person name="Oliveira C."/>
            <person name="Osipova E."/>
            <person name="Leigh N.D."/>
            <person name="Simon A."/>
            <person name="Yun M.H."/>
        </authorList>
    </citation>
    <scope>NUCLEOTIDE SEQUENCE</scope>
    <source>
        <strain evidence="2">20211129_DDA</strain>
        <tissue evidence="2">Liver</tissue>
    </source>
</reference>
<evidence type="ECO:0000256" key="1">
    <source>
        <dbReference type="SAM" id="MobiDB-lite"/>
    </source>
</evidence>
<dbReference type="AlphaFoldDB" id="A0AAV7TC49"/>
<organism evidence="2 3">
    <name type="scientific">Pleurodeles waltl</name>
    <name type="common">Iberian ribbed newt</name>
    <dbReference type="NCBI Taxonomy" id="8319"/>
    <lineage>
        <taxon>Eukaryota</taxon>
        <taxon>Metazoa</taxon>
        <taxon>Chordata</taxon>
        <taxon>Craniata</taxon>
        <taxon>Vertebrata</taxon>
        <taxon>Euteleostomi</taxon>
        <taxon>Amphibia</taxon>
        <taxon>Batrachia</taxon>
        <taxon>Caudata</taxon>
        <taxon>Salamandroidea</taxon>
        <taxon>Salamandridae</taxon>
        <taxon>Pleurodelinae</taxon>
        <taxon>Pleurodeles</taxon>
    </lineage>
</organism>
<feature type="compositionally biased region" description="Basic and acidic residues" evidence="1">
    <location>
        <begin position="18"/>
        <end position="39"/>
    </location>
</feature>
<name>A0AAV7TC49_PLEWA</name>
<accession>A0AAV7TC49</accession>
<evidence type="ECO:0000313" key="2">
    <source>
        <dbReference type="EMBL" id="KAJ1174013.1"/>
    </source>
</evidence>
<protein>
    <submittedName>
        <fullName evidence="2">Uncharacterized protein</fullName>
    </submittedName>
</protein>
<evidence type="ECO:0000313" key="3">
    <source>
        <dbReference type="Proteomes" id="UP001066276"/>
    </source>
</evidence>